<accession>A0A1J0GED3</accession>
<dbReference type="GO" id="GO:0003677">
    <property type="term" value="F:DNA binding"/>
    <property type="evidence" value="ECO:0007669"/>
    <property type="project" value="UniProtKB-UniRule"/>
</dbReference>
<name>A0A1J0GED3_9CLOT</name>
<dbReference type="SUPFAM" id="SSF47823">
    <property type="entry name" value="lambda integrase-like, N-terminal domain"/>
    <property type="match status" value="1"/>
</dbReference>
<dbReference type="KEGG" id="ceu:A7L45_06430"/>
<evidence type="ECO:0000259" key="3">
    <source>
        <dbReference type="PROSITE" id="PS51900"/>
    </source>
</evidence>
<dbReference type="InterPro" id="IPR010998">
    <property type="entry name" value="Integrase_recombinase_N"/>
</dbReference>
<evidence type="ECO:0000313" key="5">
    <source>
        <dbReference type="Proteomes" id="UP000182569"/>
    </source>
</evidence>
<keyword evidence="1 2" id="KW-0238">DNA-binding</keyword>
<dbReference type="AlphaFoldDB" id="A0A1J0GED3"/>
<evidence type="ECO:0000256" key="1">
    <source>
        <dbReference type="ARBA" id="ARBA00023125"/>
    </source>
</evidence>
<evidence type="ECO:0000313" key="4">
    <source>
        <dbReference type="EMBL" id="APC39729.1"/>
    </source>
</evidence>
<dbReference type="Proteomes" id="UP000182569">
    <property type="component" value="Chromosome"/>
</dbReference>
<dbReference type="PROSITE" id="PS51900">
    <property type="entry name" value="CB"/>
    <property type="match status" value="1"/>
</dbReference>
<protein>
    <recommendedName>
        <fullName evidence="3">Core-binding (CB) domain-containing protein</fullName>
    </recommendedName>
</protein>
<dbReference type="Gene3D" id="1.10.150.130">
    <property type="match status" value="1"/>
</dbReference>
<keyword evidence="5" id="KW-1185">Reference proteome</keyword>
<feature type="domain" description="Core-binding (CB)" evidence="3">
    <location>
        <begin position="31"/>
        <end position="109"/>
    </location>
</feature>
<gene>
    <name evidence="4" type="ORF">A7L45_06430</name>
</gene>
<evidence type="ECO:0000256" key="2">
    <source>
        <dbReference type="PROSITE-ProRule" id="PRU01248"/>
    </source>
</evidence>
<reference evidence="5" key="1">
    <citation type="journal article" date="2016" name="Front. Microbiol.">
        <title>Complete Genome Sequence of Clostridium estertheticum DSM 8809, a Microbe Identified in Spoiled Vacuum Packed Beef.</title>
        <authorList>
            <person name="Yu Z."/>
            <person name="Gunn L."/>
            <person name="Brennan E."/>
            <person name="Reid R."/>
            <person name="Wall P.G."/>
            <person name="Gaora O.P."/>
            <person name="Hurley D."/>
            <person name="Bolton D."/>
            <person name="Fanning S."/>
        </authorList>
    </citation>
    <scope>NUCLEOTIDE SEQUENCE [LARGE SCALE GENOMIC DNA]</scope>
    <source>
        <strain evidence="5">DSM 8809</strain>
    </source>
</reference>
<proteinExistence type="predicted"/>
<dbReference type="InterPro" id="IPR044068">
    <property type="entry name" value="CB"/>
</dbReference>
<sequence length="141" mass="17540">MFVKYNVTEVLNAIEKNSFQSKSDCRIIIYYFKCFLREKYKRKFTIDAYIKDVEQYINWYFSKNTHIFSILSKESFSQYNFYLHYIKMYKKNTITYKKVALRKFYKFLIEFNQHNINEESDDHTKTNRTQYNYLTKSYIKL</sequence>
<dbReference type="EMBL" id="CP015756">
    <property type="protein sequence ID" value="APC39729.1"/>
    <property type="molecule type" value="Genomic_DNA"/>
</dbReference>
<organism evidence="4 5">
    <name type="scientific">Clostridium estertheticum subsp. estertheticum</name>
    <dbReference type="NCBI Taxonomy" id="1552"/>
    <lineage>
        <taxon>Bacteria</taxon>
        <taxon>Bacillati</taxon>
        <taxon>Bacillota</taxon>
        <taxon>Clostridia</taxon>
        <taxon>Eubacteriales</taxon>
        <taxon>Clostridiaceae</taxon>
        <taxon>Clostridium</taxon>
    </lineage>
</organism>
<dbReference type="RefSeq" id="WP_071612023.1">
    <property type="nucleotide sequence ID" value="NZ_CP015756.1"/>
</dbReference>